<gene>
    <name evidence="14" type="ORF">V5799_031144</name>
</gene>
<keyword evidence="8 10" id="KW-0675">Receptor</keyword>
<dbReference type="InterPro" id="IPR017452">
    <property type="entry name" value="GPCR_Rhodpsn_7TM"/>
</dbReference>
<dbReference type="Gene3D" id="1.20.1070.10">
    <property type="entry name" value="Rhodopsin 7-helix transmembrane proteins"/>
    <property type="match status" value="1"/>
</dbReference>
<dbReference type="GO" id="GO:0071880">
    <property type="term" value="P:adenylate cyclase-activating adrenergic receptor signaling pathway"/>
    <property type="evidence" value="ECO:0007669"/>
    <property type="project" value="TreeGrafter"/>
</dbReference>
<dbReference type="PRINTS" id="PR00237">
    <property type="entry name" value="GPCRRHODOPSN"/>
</dbReference>
<evidence type="ECO:0000259" key="13">
    <source>
        <dbReference type="PROSITE" id="PS50262"/>
    </source>
</evidence>
<dbReference type="Proteomes" id="UP001321473">
    <property type="component" value="Unassembled WGS sequence"/>
</dbReference>
<keyword evidence="7 12" id="KW-0472">Membrane</keyword>
<feature type="domain" description="G-protein coupled receptors family 1 profile" evidence="13">
    <location>
        <begin position="87"/>
        <end position="402"/>
    </location>
</feature>
<evidence type="ECO:0000256" key="9">
    <source>
        <dbReference type="ARBA" id="ARBA00023224"/>
    </source>
</evidence>
<comment type="caution">
    <text evidence="14">The sequence shown here is derived from an EMBL/GenBank/DDBJ whole genome shotgun (WGS) entry which is preliminary data.</text>
</comment>
<dbReference type="EMBL" id="JARKHS020014055">
    <property type="protein sequence ID" value="KAK8775511.1"/>
    <property type="molecule type" value="Genomic_DNA"/>
</dbReference>
<evidence type="ECO:0000313" key="15">
    <source>
        <dbReference type="Proteomes" id="UP001321473"/>
    </source>
</evidence>
<dbReference type="SUPFAM" id="SSF81321">
    <property type="entry name" value="Family A G protein-coupled receptor-like"/>
    <property type="match status" value="1"/>
</dbReference>
<proteinExistence type="inferred from homology"/>
<feature type="compositionally biased region" description="Polar residues" evidence="11">
    <location>
        <begin position="282"/>
        <end position="293"/>
    </location>
</feature>
<evidence type="ECO:0000256" key="2">
    <source>
        <dbReference type="ARBA" id="ARBA00010663"/>
    </source>
</evidence>
<evidence type="ECO:0000256" key="8">
    <source>
        <dbReference type="ARBA" id="ARBA00023170"/>
    </source>
</evidence>
<keyword evidence="9 10" id="KW-0807">Transducer</keyword>
<dbReference type="SMART" id="SM01381">
    <property type="entry name" value="7TM_GPCR_Srsx"/>
    <property type="match status" value="1"/>
</dbReference>
<dbReference type="PANTHER" id="PTHR24248">
    <property type="entry name" value="ADRENERGIC RECEPTOR-RELATED G-PROTEIN COUPLED RECEPTOR"/>
    <property type="match status" value="1"/>
</dbReference>
<dbReference type="Pfam" id="PF00001">
    <property type="entry name" value="7tm_1"/>
    <property type="match status" value="1"/>
</dbReference>
<feature type="region of interest" description="Disordered" evidence="11">
    <location>
        <begin position="282"/>
        <end position="311"/>
    </location>
</feature>
<comment type="subcellular location">
    <subcellularLocation>
        <location evidence="1">Cell membrane</location>
        <topology evidence="1">Multi-pass membrane protein</topology>
    </subcellularLocation>
</comment>
<evidence type="ECO:0000256" key="3">
    <source>
        <dbReference type="ARBA" id="ARBA00022475"/>
    </source>
</evidence>
<dbReference type="GO" id="GO:0004930">
    <property type="term" value="F:G protein-coupled receptor activity"/>
    <property type="evidence" value="ECO:0007669"/>
    <property type="project" value="UniProtKB-KW"/>
</dbReference>
<dbReference type="GO" id="GO:0005886">
    <property type="term" value="C:plasma membrane"/>
    <property type="evidence" value="ECO:0007669"/>
    <property type="project" value="UniProtKB-SubCell"/>
</dbReference>
<feature type="transmembrane region" description="Helical" evidence="12">
    <location>
        <begin position="69"/>
        <end position="95"/>
    </location>
</feature>
<evidence type="ECO:0000313" key="14">
    <source>
        <dbReference type="EMBL" id="KAK8775511.1"/>
    </source>
</evidence>
<feature type="compositionally biased region" description="Low complexity" evidence="11">
    <location>
        <begin position="294"/>
        <end position="311"/>
    </location>
</feature>
<sequence>MTARAAATTTKWPAVLIGANPHYASVLEEAENSRQDNWSSAQQDPWANNDTSSSIQANLSLSWHENLPVVVTVSLLLCLVIVATVVGNIFVIAAIILERNLRTVSNYLVLSLAVADLMVACLVMPLGAVYEVTREWRMPPELCDVWTCCDVLCCTASILHLLAIAVDRYWAVTIVDYMRQRDVRKVGAMIFLVWSVAFVVSIAPIFGWKDKDSRSRVLHEKQCLVSQDAAYQVFATCSSFYVPLIMILLLYWRIFKVARQRIRHKPGAKAVLIVHKEPSTSSAVASNENTPQHNATSAANNSSNQSSPSNGMNKAMHGGIGRLLVLTKREKKHVEETIESRRERKAAKTVAIITGVFVMCWLPFFVMALVMPLCETCAPGKLVFSFFLWLGYANSMINPIIYTIFSPDFRNAFNRILCGKKLPMR</sequence>
<dbReference type="CDD" id="cd15331">
    <property type="entry name" value="7tmA_5-HT1A_invertebrates"/>
    <property type="match status" value="1"/>
</dbReference>
<evidence type="ECO:0000256" key="4">
    <source>
        <dbReference type="ARBA" id="ARBA00022692"/>
    </source>
</evidence>
<keyword evidence="15" id="KW-1185">Reference proteome</keyword>
<keyword evidence="4 10" id="KW-0812">Transmembrane</keyword>
<evidence type="ECO:0000256" key="5">
    <source>
        <dbReference type="ARBA" id="ARBA00022989"/>
    </source>
</evidence>
<evidence type="ECO:0000256" key="7">
    <source>
        <dbReference type="ARBA" id="ARBA00023136"/>
    </source>
</evidence>
<dbReference type="InterPro" id="IPR000276">
    <property type="entry name" value="GPCR_Rhodpsn"/>
</dbReference>
<dbReference type="AlphaFoldDB" id="A0AAQ4ELM0"/>
<keyword evidence="5 12" id="KW-1133">Transmembrane helix</keyword>
<feature type="transmembrane region" description="Helical" evidence="12">
    <location>
        <begin position="107"/>
        <end position="130"/>
    </location>
</feature>
<feature type="transmembrane region" description="Helical" evidence="12">
    <location>
        <begin position="229"/>
        <end position="252"/>
    </location>
</feature>
<dbReference type="PROSITE" id="PS00237">
    <property type="entry name" value="G_PROTEIN_RECEP_F1_1"/>
    <property type="match status" value="1"/>
</dbReference>
<name>A0AAQ4ELM0_AMBAM</name>
<protein>
    <recommendedName>
        <fullName evidence="13">G-protein coupled receptors family 1 profile domain-containing protein</fullName>
    </recommendedName>
</protein>
<dbReference type="PANTHER" id="PTHR24248:SF200">
    <property type="entry name" value="5-HYDROXYTRYPTAMINE RECEPTOR 1B-LIKE ISOFORM X1"/>
    <property type="match status" value="1"/>
</dbReference>
<keyword evidence="3" id="KW-1003">Cell membrane</keyword>
<evidence type="ECO:0000256" key="12">
    <source>
        <dbReference type="SAM" id="Phobius"/>
    </source>
</evidence>
<feature type="transmembrane region" description="Helical" evidence="12">
    <location>
        <begin position="350"/>
        <end position="370"/>
    </location>
</feature>
<organism evidence="14 15">
    <name type="scientific">Amblyomma americanum</name>
    <name type="common">Lone star tick</name>
    <dbReference type="NCBI Taxonomy" id="6943"/>
    <lineage>
        <taxon>Eukaryota</taxon>
        <taxon>Metazoa</taxon>
        <taxon>Ecdysozoa</taxon>
        <taxon>Arthropoda</taxon>
        <taxon>Chelicerata</taxon>
        <taxon>Arachnida</taxon>
        <taxon>Acari</taxon>
        <taxon>Parasitiformes</taxon>
        <taxon>Ixodida</taxon>
        <taxon>Ixodoidea</taxon>
        <taxon>Ixodidae</taxon>
        <taxon>Amblyomminae</taxon>
        <taxon>Amblyomma</taxon>
    </lineage>
</organism>
<evidence type="ECO:0000256" key="6">
    <source>
        <dbReference type="ARBA" id="ARBA00023040"/>
    </source>
</evidence>
<comment type="similarity">
    <text evidence="2 10">Belongs to the G-protein coupled receptor 1 family.</text>
</comment>
<evidence type="ECO:0000256" key="10">
    <source>
        <dbReference type="RuleBase" id="RU000688"/>
    </source>
</evidence>
<feature type="transmembrane region" description="Helical" evidence="12">
    <location>
        <begin position="186"/>
        <end position="209"/>
    </location>
</feature>
<feature type="transmembrane region" description="Helical" evidence="12">
    <location>
        <begin position="382"/>
        <end position="405"/>
    </location>
</feature>
<keyword evidence="6 10" id="KW-0297">G-protein coupled receptor</keyword>
<evidence type="ECO:0000256" key="1">
    <source>
        <dbReference type="ARBA" id="ARBA00004651"/>
    </source>
</evidence>
<accession>A0AAQ4ELM0</accession>
<dbReference type="GO" id="GO:0043410">
    <property type="term" value="P:positive regulation of MAPK cascade"/>
    <property type="evidence" value="ECO:0007669"/>
    <property type="project" value="TreeGrafter"/>
</dbReference>
<evidence type="ECO:0000256" key="11">
    <source>
        <dbReference type="SAM" id="MobiDB-lite"/>
    </source>
</evidence>
<reference evidence="14 15" key="1">
    <citation type="journal article" date="2023" name="Arcadia Sci">
        <title>De novo assembly of a long-read Amblyomma americanum tick genome.</title>
        <authorList>
            <person name="Chou S."/>
            <person name="Poskanzer K.E."/>
            <person name="Rollins M."/>
            <person name="Thuy-Boun P.S."/>
        </authorList>
    </citation>
    <scope>NUCLEOTIDE SEQUENCE [LARGE SCALE GENOMIC DNA]</scope>
    <source>
        <strain evidence="14">F_SG_1</strain>
        <tissue evidence="14">Salivary glands</tissue>
    </source>
</reference>
<dbReference type="PROSITE" id="PS50262">
    <property type="entry name" value="G_PROTEIN_RECEP_F1_2"/>
    <property type="match status" value="1"/>
</dbReference>